<feature type="region of interest" description="Disordered" evidence="1">
    <location>
        <begin position="485"/>
        <end position="504"/>
    </location>
</feature>
<feature type="compositionally biased region" description="Basic and acidic residues" evidence="1">
    <location>
        <begin position="328"/>
        <end position="367"/>
    </location>
</feature>
<feature type="compositionally biased region" description="Basic and acidic residues" evidence="1">
    <location>
        <begin position="1505"/>
        <end position="1514"/>
    </location>
</feature>
<evidence type="ECO:0000256" key="1">
    <source>
        <dbReference type="SAM" id="MobiDB-lite"/>
    </source>
</evidence>
<feature type="region of interest" description="Disordered" evidence="1">
    <location>
        <begin position="3027"/>
        <end position="3129"/>
    </location>
</feature>
<feature type="domain" description="Cation channel complex component UNC80 N-terminal" evidence="3">
    <location>
        <begin position="18"/>
        <end position="206"/>
    </location>
</feature>
<feature type="region of interest" description="Disordered" evidence="1">
    <location>
        <begin position="977"/>
        <end position="1018"/>
    </location>
</feature>
<feature type="domain" description="Protein UNC80 central region" evidence="4">
    <location>
        <begin position="1130"/>
        <end position="1293"/>
    </location>
</feature>
<keyword evidence="2" id="KW-1133">Transmembrane helix</keyword>
<dbReference type="EMBL" id="AAAB01008987">
    <property type="protein sequence ID" value="EGK97533.1"/>
    <property type="molecule type" value="Genomic_DNA"/>
</dbReference>
<dbReference type="eggNOG" id="ENOG502QSTP">
    <property type="taxonomic scope" value="Eukaryota"/>
</dbReference>
<keyword evidence="2" id="KW-0812">Transmembrane</keyword>
<name>F5HML1_ANOGA</name>
<feature type="region of interest" description="Disordered" evidence="1">
    <location>
        <begin position="2541"/>
        <end position="2561"/>
    </location>
</feature>
<feature type="compositionally biased region" description="Polar residues" evidence="1">
    <location>
        <begin position="3197"/>
        <end position="3208"/>
    </location>
</feature>
<feature type="compositionally biased region" description="Basic and acidic residues" evidence="1">
    <location>
        <begin position="1637"/>
        <end position="1649"/>
    </location>
</feature>
<feature type="compositionally biased region" description="Polar residues" evidence="1">
    <location>
        <begin position="309"/>
        <end position="319"/>
    </location>
</feature>
<evidence type="ECO:0000313" key="6">
    <source>
        <dbReference type="EMBL" id="EGK97533.1"/>
    </source>
</evidence>
<feature type="compositionally biased region" description="Basic and acidic residues" evidence="1">
    <location>
        <begin position="3027"/>
        <end position="3041"/>
    </location>
</feature>
<reference evidence="6" key="3">
    <citation type="journal article" date="2004" name="Trends Parasitol.">
        <title>The Anopheles gambiae genome: an update.</title>
        <authorList>
            <person name="Mongin E."/>
            <person name="Louis C."/>
            <person name="Holt R.A."/>
            <person name="Birney E."/>
            <person name="Collins F.H."/>
        </authorList>
    </citation>
    <scope>NUCLEOTIDE SEQUENCE</scope>
    <source>
        <strain evidence="6">PEST</strain>
    </source>
</reference>
<reference evidence="6" key="2">
    <citation type="submission" date="2002-03" db="EMBL/GenBank/DDBJ databases">
        <authorList>
            <consortium name="The Anopheles Genome Sequencing Consortium"/>
        </authorList>
    </citation>
    <scope>NUCLEOTIDE SEQUENCE</scope>
    <source>
        <strain evidence="6">PEST</strain>
    </source>
</reference>
<evidence type="ECO:0000259" key="4">
    <source>
        <dbReference type="Pfam" id="PF19424"/>
    </source>
</evidence>
<dbReference type="PhylomeDB" id="F5HML1"/>
<feature type="domain" description="Protein UNC80 central region" evidence="4">
    <location>
        <begin position="1313"/>
        <end position="1918"/>
    </location>
</feature>
<feature type="compositionally biased region" description="Basic residues" evidence="1">
    <location>
        <begin position="3225"/>
        <end position="3246"/>
    </location>
</feature>
<protein>
    <submittedName>
        <fullName evidence="6">AGAP001566-PB</fullName>
    </submittedName>
</protein>
<dbReference type="Pfam" id="PF19424">
    <property type="entry name" value="UNC80"/>
    <property type="match status" value="2"/>
</dbReference>
<organism evidence="6">
    <name type="scientific">Anopheles gambiae</name>
    <name type="common">African malaria mosquito</name>
    <dbReference type="NCBI Taxonomy" id="7165"/>
    <lineage>
        <taxon>Eukaryota</taxon>
        <taxon>Metazoa</taxon>
        <taxon>Ecdysozoa</taxon>
        <taxon>Arthropoda</taxon>
        <taxon>Hexapoda</taxon>
        <taxon>Insecta</taxon>
        <taxon>Pterygota</taxon>
        <taxon>Neoptera</taxon>
        <taxon>Endopterygota</taxon>
        <taxon>Diptera</taxon>
        <taxon>Nematocera</taxon>
        <taxon>Culicoidea</taxon>
        <taxon>Culicidae</taxon>
        <taxon>Anophelinae</taxon>
        <taxon>Anopheles</taxon>
    </lineage>
</organism>
<evidence type="ECO:0000259" key="3">
    <source>
        <dbReference type="Pfam" id="PF15778"/>
    </source>
</evidence>
<dbReference type="PaxDb" id="7165-AGAP001566-PB"/>
<evidence type="ECO:0000256" key="2">
    <source>
        <dbReference type="SAM" id="Phobius"/>
    </source>
</evidence>
<feature type="domain" description="Protein UNC80 C-terminal" evidence="5">
    <location>
        <begin position="1923"/>
        <end position="3023"/>
    </location>
</feature>
<dbReference type="STRING" id="7165.F5HML1"/>
<gene>
    <name evidence="6" type="ORF">AgaP_AGAP001566</name>
</gene>
<dbReference type="PANTHER" id="PTHR31781">
    <property type="entry name" value="UNC80"/>
    <property type="match status" value="1"/>
</dbReference>
<accession>F5HML1</accession>
<keyword evidence="2" id="KW-0472">Membrane</keyword>
<reference evidence="6" key="4">
    <citation type="journal article" date="2007" name="Genome Biol.">
        <title>Update of the Anopheles gambiae PEST genome assembly.</title>
        <authorList>
            <person name="Sharakhova M.V."/>
            <person name="Hammond M.P."/>
            <person name="Lobo N.F."/>
            <person name="Krzywinski J."/>
            <person name="Unger M.F."/>
            <person name="Hillenmeyer M.E."/>
            <person name="Bruggner R.V."/>
            <person name="Birney E."/>
            <person name="Collins F.H."/>
        </authorList>
    </citation>
    <scope>NUCLEOTIDE SEQUENCE</scope>
    <source>
        <strain evidence="6">PEST</strain>
    </source>
</reference>
<dbReference type="InterPro" id="IPR046460">
    <property type="entry name" value="UNC80_C"/>
</dbReference>
<dbReference type="VEuPathDB" id="VectorBase:AGAP001566"/>
<reference evidence="6" key="5">
    <citation type="submission" date="2011-05" db="EMBL/GenBank/DDBJ databases">
        <authorList>
            <consortium name="VectorBase"/>
        </authorList>
    </citation>
    <scope>NUCLEOTIDE SEQUENCE</scope>
    <source>
        <strain evidence="6">PEST</strain>
    </source>
</reference>
<proteinExistence type="predicted"/>
<feature type="region of interest" description="Disordered" evidence="1">
    <location>
        <begin position="1628"/>
        <end position="1683"/>
    </location>
</feature>
<evidence type="ECO:0000259" key="5">
    <source>
        <dbReference type="Pfam" id="PF20262"/>
    </source>
</evidence>
<dbReference type="Pfam" id="PF15778">
    <property type="entry name" value="UNC80_N"/>
    <property type="match status" value="1"/>
</dbReference>
<dbReference type="HOGENOM" id="CLU_000495_1_0_1"/>
<dbReference type="OMA" id="GIVNWFR"/>
<reference evidence="6" key="1">
    <citation type="journal article" date="2002" name="Science">
        <title>The genome sequence of the malaria mosquito Anopheles gambiae.</title>
        <authorList>
            <person name="Holt R.A."/>
            <person name="Subramanian G.M."/>
            <person name="Halpern A."/>
            <person name="Sutton G.G."/>
            <person name="Charlab R."/>
            <person name="Nusskern D.R."/>
            <person name="Wincker P."/>
            <person name="Clark A.G."/>
            <person name="Ribeiro J.M."/>
            <person name="Wides R."/>
            <person name="Salzberg S.L."/>
            <person name="Loftus B."/>
            <person name="Yandell M."/>
            <person name="Majoros W.H."/>
            <person name="Rusch D.B."/>
            <person name="Lai Z."/>
            <person name="Kraft C.L."/>
            <person name="Abril J.F."/>
            <person name="Anthouard V."/>
            <person name="Arensburger P."/>
            <person name="Atkinson P.W."/>
            <person name="Baden H."/>
            <person name="de Berardinis V."/>
            <person name="Baldwin D."/>
            <person name="Benes V."/>
            <person name="Biedler J."/>
            <person name="Blass C."/>
            <person name="Bolanos R."/>
            <person name="Boscus D."/>
            <person name="Barnstead M."/>
            <person name="Cai S."/>
            <person name="Center A."/>
            <person name="Chaturverdi K."/>
            <person name="Christophides G.K."/>
            <person name="Chrystal M.A."/>
            <person name="Clamp M."/>
            <person name="Cravchik A."/>
            <person name="Curwen V."/>
            <person name="Dana A."/>
            <person name="Delcher A."/>
            <person name="Dew I."/>
            <person name="Evans C.A."/>
            <person name="Flanigan M."/>
            <person name="Grundschober-Freimoser A."/>
            <person name="Friedli L."/>
            <person name="Gu Z."/>
            <person name="Guan P."/>
            <person name="Guigo R."/>
            <person name="Hillenmeyer M.E."/>
            <person name="Hladun S.L."/>
            <person name="Hogan J.R."/>
            <person name="Hong Y.S."/>
            <person name="Hoover J."/>
            <person name="Jaillon O."/>
            <person name="Ke Z."/>
            <person name="Kodira C."/>
            <person name="Kokoza E."/>
            <person name="Koutsos A."/>
            <person name="Letunic I."/>
            <person name="Levitsky A."/>
            <person name="Liang Y."/>
            <person name="Lin J.J."/>
            <person name="Lobo N.F."/>
            <person name="Lopez J.R."/>
            <person name="Malek J.A."/>
            <person name="McIntosh T.C."/>
            <person name="Meister S."/>
            <person name="Miller J."/>
            <person name="Mobarry C."/>
            <person name="Mongin E."/>
            <person name="Murphy S.D."/>
            <person name="O'Brochta D.A."/>
            <person name="Pfannkoch C."/>
            <person name="Qi R."/>
            <person name="Regier M.A."/>
            <person name="Remington K."/>
            <person name="Shao H."/>
            <person name="Sharakhova M.V."/>
            <person name="Sitter C.D."/>
            <person name="Shetty J."/>
            <person name="Smith T.J."/>
            <person name="Strong R."/>
            <person name="Sun J."/>
            <person name="Thomasova D."/>
            <person name="Ton L.Q."/>
            <person name="Topalis P."/>
            <person name="Tu Z."/>
            <person name="Unger M.F."/>
            <person name="Walenz B."/>
            <person name="Wang A."/>
            <person name="Wang J."/>
            <person name="Wang M."/>
            <person name="Wang X."/>
            <person name="Woodford K.J."/>
            <person name="Wortman J.R."/>
            <person name="Wu M."/>
            <person name="Yao A."/>
            <person name="Zdobnov E.M."/>
            <person name="Zhang H."/>
            <person name="Zhao Q."/>
            <person name="Zhao S."/>
            <person name="Zhu S.C."/>
            <person name="Zhimulev I."/>
            <person name="Coluzzi M."/>
            <person name="della Torre A."/>
            <person name="Roth C.W."/>
            <person name="Louis C."/>
            <person name="Kalush F."/>
            <person name="Mural R.J."/>
            <person name="Myers E.W."/>
            <person name="Adams M.D."/>
            <person name="Smith H.O."/>
            <person name="Broder S."/>
            <person name="Gardner M.J."/>
            <person name="Fraser C.M."/>
            <person name="Birney E."/>
            <person name="Bork P."/>
            <person name="Brey P.T."/>
            <person name="Venter J.C."/>
            <person name="Weissenbach J."/>
            <person name="Kafatos F.C."/>
            <person name="Collins F.H."/>
            <person name="Hoffman S.L."/>
        </authorList>
    </citation>
    <scope>NUCLEOTIDE SEQUENCE [LARGE SCALE GENOMIC DNA]</scope>
    <source>
        <strain evidence="6">PEST</strain>
    </source>
</reference>
<feature type="region of interest" description="Disordered" evidence="1">
    <location>
        <begin position="3148"/>
        <end position="3172"/>
    </location>
</feature>
<feature type="transmembrane region" description="Helical" evidence="2">
    <location>
        <begin position="147"/>
        <end position="168"/>
    </location>
</feature>
<dbReference type="VEuPathDB" id="VectorBase:AGAMI1_005163"/>
<feature type="region of interest" description="Disordered" evidence="1">
    <location>
        <begin position="3194"/>
        <end position="3255"/>
    </location>
</feature>
<sequence length="3389" mass="376735">MANASSTNPIDEGLQDLGVPVPVQTFLWQQIAPFIRPKLGKLHEASCMELKEACKSFEKVLVQNIQFGLSPSLTSALESIPRWRIVQAALPHVIHCAGALMHNRVKDLQALGSAETKILYTLHWILLFAAEECADADTDKDNTTNNYLFSIPTISLFVFLFAPIAHMLKESDFQNFRLENGLKMWQGMWEYRAPNAPCFTAPVKPKARNLLSSVSTTPSPEVFSPKKMENIESPPSIYSGIIKHDDELSFVSSPKDSVFPETIPEEASSVEEERVVIFRLPMDGGVPDPSYYTADASLLHHGAKFNKPAHQTPTSSGIGSRTHPLYQPDHRAEPTSFDFDRIDTYSQKDSKPKTSSSTERESFDTDPKLSQGHKCDVVAATFLDVAVLRCLFISHWQEEGVYWSLHYLYNRLRDISEETSALPSHPRRRSNSLPIPQIEISLYQGPTSSRDSPSIGSANKDYIEIPDPPIPALLADAPYYVSKLPSDESSLGPLSERKGSEKKRRVKMADLRTLIETRILSKSDRGLEKIGLDANTNGKRLQQMECHRSLDTGERQLSRSASMISRAPSTNLVKGKSMPSLRCHRNIEPPPKVIRNVQSTMPSRQSSTTPKYPIITVTEHTPTPSPDYMKRQLDALSAGGSTGMFKSQMLRSHTDSHIGYTCISDETEAPGSCFYITKEGTIDYEVVLLAVHCVFKRDSSVCTLRVLEAGLNICEILLDLGVLKFGDHAHSLAIGIVKRAFMHLGCPHGCNDANRGPPAEVLRTTCNSILSRLLRQNGKILKANLRAFIKESPMHEITDFFHAYLGFCVDPSSLLSPLNHKRSSGIKSFNADFGGISGGQGGYATNFGSGLTGGTESQLIGAIFKTLATRLVQSLKELKSQDNLSLYCDVRQLITYVKGAHGGPFRVVALSGILAVTPRPHKQAPNMQTTRVIRHLPTNDIQLIQQDEKAQRKLLFKKKSTSSTCVLLETEGFEEPSRASQSPLSNLRRKGPQVRPTLTPRHSERALLSDSTSSSERNSVGRLTGIVRWFRRSKDRESVDLESGILAASGSESMANFMRKGSLNFQTRNRATEGIGRSIQKAKRRLNRLGLGKGKKKTGGTEDVGGSYFSRRSSLDVSDGPRESEVVVLKERRLIPITPVREGMARFALLLEVCAPGSVPDPALITALLDLPQAPIVARAAFLIECAHFVHLCNRGQWPSWMKQNLPTFRPSGPAMGPRTAMAAGTRRAHVLQRSAGKMFHQWGEALGARLNEMVNNDKLTSEQMAATLSDPEKQKQLLQQDEEEDFLDESKCWEWSMSATNKSFHAGLSIAASVNPHGNDCPPALKLIACVLLLEITAFLRETYQTLPKASRLSTKEKHTPWDKVCRGETNRRWSMALSSMGGHSQTSAQSLQSIAGQTERKISFVLQEPDNESENSSNTTLTIQGEENVQRMWLATVVPCDRWLTGSPFFCSVRLIAEGQKRTLATSRNFLLRRGTSATPAGGSFKRRSLKLRRGAKDLKEVENEYPVRRTDSIQSKRKVSSLSDRSDNSEPGQISGGEESPGILSDDQPPESPCDSNDSDETTKNLPWLKSVSNFLGSFNYYCDHQNFCHPYCYRRHMRAATKLIRAIRKIYGDEFGVTPVTYAQPSESAKGTTRRERSKQGRKVSDQSSSQTSPSKRKDSVTKRDRIILQDESEPNTSQYSTFIHEPKHHQEDPPVLKYIKNQVRDVFHAPIASLVKGAAVLTEEQFVEVIPIAWELLLETDQEVSAASAALFILASVKAPNTATDIMQRSLKNKCPNTRIQAILRYQVLWKNRFQVWPRMEEGAHLSFKVPPPGIEFTLPSPKIGIESLPVVDPPWMPRQQNKDMEVTLNQERHRSLVTATKTRKKQQTEAIRHAMLQQEDKQRSERQSFLITTIPITQQAAHEPGLDHGPAEDHVEEEEDGTRSAIHMHAAHSLFPSCLCSSVMQIVACLDDAAVNSDGCAVYEVAYQVIWICLVEDSALFLRYVLERLTRDHQDQMFKLLRHLIRFVPRLPQQAAFALYNYIIGYVMFYVRSTHECSQQLVGSALSVLWMVVHSVHGIMFKDLKQILRKEQCDASILLTANVPSAKKIIVHGPEDEGGIPSQFPVQEDTQFSQLLSESLDFFGIDEKKHAQHVLVDYKSHQILNPNWYVRDLYFFKRSQYPQLRLVEMKPEESFNALQRQELCKKFVEIGKVHLTWAILKNVDMVVQRVVFLHEELMKLPSFPRKALEVDLDLHQGGELGKELLGLDVLHKFMWVRLIARMFEAMAGNFAYSADIQLFLNVLSGAALLHSEDSCIMRYVTATFINAASNFKNIFSTNGYFMIMPAMLQVYSLHQTNKLVTTTIEYAVKQFYLLNRKPFILQMFGSVSAILDTDENGTYGEAHKVQSSCLFNLLLSLETPSPDPLNIAELVKEPKPLKAIDFCYHDEDEMVTVLDCITLCVMVVSYSAESTRGYQMLIILEAILPCYMQQIQSSSYIPLEGKCERDIILQLAVTIRTMVHNCEGLSKYVSYGLLKLLDINPHSSLFRSYNGPFRNSPEHKGSSQRNCSRGPPCSPGLDYDDESHAKYVSDIGRSKMLNESVDDSETIREYRRPRDVLLSVVGEFIIQASTRLAELARKQGEPKPMELLDVKCHVRLAEIAHSLLKVSPYDRESMACRGLQRYMQCIFPRAEWADDHGMKPTLVTILRRLDKVFLKISKKSSVRRNTNWEAAAGLLKGVSEAIIRYPHILHWREMKALLTNVQNLIVNEPGNFPEGVSGAGAALMSKSPPAFFCSNVVRLVALQVVSPIDSISHGLEQICGGSADFPSQEKAENFLMHLLMPLCLKVCSGRGIFDVGELKQSDISFLVTAVLNAMSPVAGRTTQMGMQTNRTGADLRAGSLTFTGSRDAKRPSKISSSLYQATFLALRVLCICFETRLSNEWPRIARVMRDLGRRNEAAPELWSFLEFVVTQRTPLYIVLMPFIMHKISQPPIGDHERHMQFLIRERMRGTQPIGGTKSRGAILLELSRELRELREELEARRYDRDMSTETSKRDIPNIPPAPEQQPVRHQQRPSLISMLTGVQPPGGFPGSLQQQQQQQDARSSTGICTSSDTLSQQTLQAPKGESLSSSTTTTTNNRDGGLIADSQSADLTLTSCTLADAGSVDLQPPATPVGREGSGIGGSIPHLSHSVSLQASVKTQPPRLRFVSSVEFKTSSGETSTTPLSPDSLADDSSGENHNKHRLQRSRAQSRKTFRNRRGMRSNNFSEPSYAIPTVAGGAGLAMVGAGGSTAPGAGGVPGVAVVPGSGLPAAAASGGAPSAMPPIVNEPPYVEPLNRAIATLGDLSWDSVSQTSSTSGYRDNYSLQTGLLSPDGSLSGNAMGGRSSSQHSLLMLFETQDEDTLI</sequence>
<feature type="region of interest" description="Disordered" evidence="1">
    <location>
        <begin position="305"/>
        <end position="370"/>
    </location>
</feature>
<dbReference type="InterPro" id="IPR031542">
    <property type="entry name" value="UNC80_N"/>
</dbReference>
<feature type="compositionally biased region" description="Polar residues" evidence="1">
    <location>
        <begin position="1009"/>
        <end position="1018"/>
    </location>
</feature>
<feature type="compositionally biased region" description="Polar residues" evidence="1">
    <location>
        <begin position="3086"/>
        <end position="3106"/>
    </location>
</feature>
<dbReference type="Pfam" id="PF20262">
    <property type="entry name" value="UNC80_C"/>
    <property type="match status" value="1"/>
</dbReference>
<feature type="region of interest" description="Disordered" evidence="1">
    <location>
        <begin position="1505"/>
        <end position="1568"/>
    </location>
</feature>
<dbReference type="InterPro" id="IPR045852">
    <property type="entry name" value="UNC80_central"/>
</dbReference>
<comment type="caution">
    <text evidence="6">The sequence shown here is derived from an EMBL/GenBank/DDBJ whole genome shotgun (WGS) entry which is preliminary data.</text>
</comment>
<feature type="compositionally biased region" description="Basic and acidic residues" evidence="1">
    <location>
        <begin position="1660"/>
        <end position="1673"/>
    </location>
</feature>
<dbReference type="PANTHER" id="PTHR31781:SF1">
    <property type="entry name" value="PROTEIN UNC-80 HOMOLOG"/>
    <property type="match status" value="1"/>
</dbReference>